<dbReference type="GeneID" id="54550479"/>
<dbReference type="OrthoDB" id="289721at2759"/>
<organism evidence="1 2">
    <name type="scientific">Westerdykella ornata</name>
    <dbReference type="NCBI Taxonomy" id="318751"/>
    <lineage>
        <taxon>Eukaryota</taxon>
        <taxon>Fungi</taxon>
        <taxon>Dikarya</taxon>
        <taxon>Ascomycota</taxon>
        <taxon>Pezizomycotina</taxon>
        <taxon>Dothideomycetes</taxon>
        <taxon>Pleosporomycetidae</taxon>
        <taxon>Pleosporales</taxon>
        <taxon>Sporormiaceae</taxon>
        <taxon>Westerdykella</taxon>
    </lineage>
</organism>
<dbReference type="Gene3D" id="1.10.132.70">
    <property type="match status" value="1"/>
</dbReference>
<protein>
    <submittedName>
        <fullName evidence="1">Uncharacterized protein</fullName>
    </submittedName>
</protein>
<dbReference type="Proteomes" id="UP000800097">
    <property type="component" value="Unassembled WGS sequence"/>
</dbReference>
<dbReference type="EMBL" id="ML986484">
    <property type="protein sequence ID" value="KAF2280742.1"/>
    <property type="molecule type" value="Genomic_DNA"/>
</dbReference>
<sequence>MRYIFPRQFGLHNVFTSKIDRRETAMPFTDYTLREKEINQSLAREAQGKEIDDEMILKRKSRLPARLRGEPFGLVARMRKLNKKCSYVELLRHYCPVEVCS</sequence>
<dbReference type="RefSeq" id="XP_033658279.1">
    <property type="nucleotide sequence ID" value="XM_033797304.1"/>
</dbReference>
<proteinExistence type="predicted"/>
<gene>
    <name evidence="1" type="ORF">EI97DRAFT_428848</name>
</gene>
<evidence type="ECO:0000313" key="2">
    <source>
        <dbReference type="Proteomes" id="UP000800097"/>
    </source>
</evidence>
<dbReference type="AlphaFoldDB" id="A0A6A6JVW1"/>
<reference evidence="1" key="1">
    <citation type="journal article" date="2020" name="Stud. Mycol.">
        <title>101 Dothideomycetes genomes: a test case for predicting lifestyles and emergence of pathogens.</title>
        <authorList>
            <person name="Haridas S."/>
            <person name="Albert R."/>
            <person name="Binder M."/>
            <person name="Bloem J."/>
            <person name="Labutti K."/>
            <person name="Salamov A."/>
            <person name="Andreopoulos B."/>
            <person name="Baker S."/>
            <person name="Barry K."/>
            <person name="Bills G."/>
            <person name="Bluhm B."/>
            <person name="Cannon C."/>
            <person name="Castanera R."/>
            <person name="Culley D."/>
            <person name="Daum C."/>
            <person name="Ezra D."/>
            <person name="Gonzalez J."/>
            <person name="Henrissat B."/>
            <person name="Kuo A."/>
            <person name="Liang C."/>
            <person name="Lipzen A."/>
            <person name="Lutzoni F."/>
            <person name="Magnuson J."/>
            <person name="Mondo S."/>
            <person name="Nolan M."/>
            <person name="Ohm R."/>
            <person name="Pangilinan J."/>
            <person name="Park H.-J."/>
            <person name="Ramirez L."/>
            <person name="Alfaro M."/>
            <person name="Sun H."/>
            <person name="Tritt A."/>
            <person name="Yoshinaga Y."/>
            <person name="Zwiers L.-H."/>
            <person name="Turgeon B."/>
            <person name="Goodwin S."/>
            <person name="Spatafora J."/>
            <person name="Crous P."/>
            <person name="Grigoriev I."/>
        </authorList>
    </citation>
    <scope>NUCLEOTIDE SEQUENCE</scope>
    <source>
        <strain evidence="1">CBS 379.55</strain>
    </source>
</reference>
<accession>A0A6A6JVW1</accession>
<keyword evidence="2" id="KW-1185">Reference proteome</keyword>
<evidence type="ECO:0000313" key="1">
    <source>
        <dbReference type="EMBL" id="KAF2280742.1"/>
    </source>
</evidence>
<name>A0A6A6JVW1_WESOR</name>